<feature type="domain" description="Phage head morphogenesis" evidence="1">
    <location>
        <begin position="207"/>
        <end position="311"/>
    </location>
</feature>
<accession>A0A1G5VIC0</accession>
<evidence type="ECO:0000259" key="1">
    <source>
        <dbReference type="Pfam" id="PF04233"/>
    </source>
</evidence>
<dbReference type="Proteomes" id="UP000199689">
    <property type="component" value="Unassembled WGS sequence"/>
</dbReference>
<dbReference type="EMBL" id="FMXA01000007">
    <property type="protein sequence ID" value="SDA45592.1"/>
    <property type="molecule type" value="Genomic_DNA"/>
</dbReference>
<protein>
    <submittedName>
        <fullName evidence="2">Phage putative head morphogenesis protein, SPP1 gp7 family</fullName>
    </submittedName>
</protein>
<sequence>MKRSTKNKRSRSRKYWTNRALKLSEMQHQRIDVMTAELADAWQRSINDVKKDIESWYLRFSSEQGMDLADARKTLDSRSMKALRMDLKEFERKAKANNDGKWTKELQAASARVHLTRLQQIQLQMRNRLYEIYHQTADTTSAAIRDTYTNERYHNEYLRQRNEGKFSDFSKIPERQLNTVLKQPWSSDGKAWSSRIWDSREKLAGELQGELTRVLLQGKSPTEAGKRLAKKMGTGEYQALRLVNTECTYAQSLADVDSFKSMDVDKVQYLATLEAHTCDTCGALDGQVFTLKDVAPGITAPPIHPNCRCTLVPYFEDDDSDRWMRDPSTGKGSQTGGMTYSQWEKKYLIGQNNGKIDIEIDAVTPCLVRMKDGKTVNTTIEPITIEKGQFSDWEFDWYKASQKPDMQVYALKADGDERVQGLISLKQDRENLSYFVDAVESAPWNNKHHKNFKSKTYEGVGPHLFAYACKRSFEDEYGGFVHFYAKSGLVEYYKKTLGALQIGNSQKMYIDSTYAERLVNVYYGKRKG</sequence>
<reference evidence="2 3" key="1">
    <citation type="submission" date="2016-10" db="EMBL/GenBank/DDBJ databases">
        <authorList>
            <person name="de Groot N.N."/>
        </authorList>
    </citation>
    <scope>NUCLEOTIDE SEQUENCE [LARGE SCALE GENOMIC DNA]</scope>
    <source>
        <strain evidence="2 3">DSM 15230</strain>
    </source>
</reference>
<evidence type="ECO:0000313" key="3">
    <source>
        <dbReference type="Proteomes" id="UP000199689"/>
    </source>
</evidence>
<name>A0A1G5VIC0_9FIRM</name>
<dbReference type="NCBIfam" id="TIGR01641">
    <property type="entry name" value="phageSPP1_gp7"/>
    <property type="match status" value="1"/>
</dbReference>
<dbReference type="InterPro" id="IPR006528">
    <property type="entry name" value="Phage_head_morphogenesis_dom"/>
</dbReference>
<organism evidence="2 3">
    <name type="scientific">Allisonella histaminiformans</name>
    <dbReference type="NCBI Taxonomy" id="209880"/>
    <lineage>
        <taxon>Bacteria</taxon>
        <taxon>Bacillati</taxon>
        <taxon>Bacillota</taxon>
        <taxon>Negativicutes</taxon>
        <taxon>Veillonellales</taxon>
        <taxon>Veillonellaceae</taxon>
        <taxon>Allisonella</taxon>
    </lineage>
</organism>
<dbReference type="AlphaFoldDB" id="A0A1G5VIC0"/>
<keyword evidence="3" id="KW-1185">Reference proteome</keyword>
<dbReference type="Pfam" id="PF04233">
    <property type="entry name" value="Phage_Mu_F"/>
    <property type="match status" value="1"/>
</dbReference>
<evidence type="ECO:0000313" key="2">
    <source>
        <dbReference type="EMBL" id="SDA45592.1"/>
    </source>
</evidence>
<gene>
    <name evidence="2" type="ORF">SAMN02910343_00660</name>
</gene>
<dbReference type="STRING" id="209880.SAMN02910343_00660"/>
<proteinExistence type="predicted"/>